<dbReference type="AlphaFoldDB" id="A0A6A5R2J0"/>
<accession>A0A6A5R2J0</accession>
<reference evidence="1" key="1">
    <citation type="journal article" date="2020" name="Stud. Mycol.">
        <title>101 Dothideomycetes genomes: a test case for predicting lifestyles and emergence of pathogens.</title>
        <authorList>
            <person name="Haridas S."/>
            <person name="Albert R."/>
            <person name="Binder M."/>
            <person name="Bloem J."/>
            <person name="Labutti K."/>
            <person name="Salamov A."/>
            <person name="Andreopoulos B."/>
            <person name="Baker S."/>
            <person name="Barry K."/>
            <person name="Bills G."/>
            <person name="Bluhm B."/>
            <person name="Cannon C."/>
            <person name="Castanera R."/>
            <person name="Culley D."/>
            <person name="Daum C."/>
            <person name="Ezra D."/>
            <person name="Gonzalez J."/>
            <person name="Henrissat B."/>
            <person name="Kuo A."/>
            <person name="Liang C."/>
            <person name="Lipzen A."/>
            <person name="Lutzoni F."/>
            <person name="Magnuson J."/>
            <person name="Mondo S."/>
            <person name="Nolan M."/>
            <person name="Ohm R."/>
            <person name="Pangilinan J."/>
            <person name="Park H.-J."/>
            <person name="Ramirez L."/>
            <person name="Alfaro M."/>
            <person name="Sun H."/>
            <person name="Tritt A."/>
            <person name="Yoshinaga Y."/>
            <person name="Zwiers L.-H."/>
            <person name="Turgeon B."/>
            <person name="Goodwin S."/>
            <person name="Spatafora J."/>
            <person name="Crous P."/>
            <person name="Grigoriev I."/>
        </authorList>
    </citation>
    <scope>NUCLEOTIDE SEQUENCE</scope>
    <source>
        <strain evidence="1">HMLAC05119</strain>
    </source>
</reference>
<proteinExistence type="predicted"/>
<protein>
    <submittedName>
        <fullName evidence="1">Uncharacterized protein</fullName>
    </submittedName>
</protein>
<gene>
    <name evidence="1" type="ORF">BDU57DRAFT_510126</name>
</gene>
<name>A0A6A5R2J0_AMPQU</name>
<dbReference type="EMBL" id="ML979132">
    <property type="protein sequence ID" value="KAF1921368.1"/>
    <property type="molecule type" value="Genomic_DNA"/>
</dbReference>
<evidence type="ECO:0000313" key="2">
    <source>
        <dbReference type="Proteomes" id="UP000800096"/>
    </source>
</evidence>
<keyword evidence="2" id="KW-1185">Reference proteome</keyword>
<evidence type="ECO:0000313" key="1">
    <source>
        <dbReference type="EMBL" id="KAF1921368.1"/>
    </source>
</evidence>
<sequence length="56" mass="6385">MGIGESGTKSKWIALSSGLEWALCMYEGKRFAANRKQFGHCWSWPHVIWIFANLAL</sequence>
<organism evidence="1 2">
    <name type="scientific">Ampelomyces quisqualis</name>
    <name type="common">Powdery mildew agent</name>
    <dbReference type="NCBI Taxonomy" id="50730"/>
    <lineage>
        <taxon>Eukaryota</taxon>
        <taxon>Fungi</taxon>
        <taxon>Dikarya</taxon>
        <taxon>Ascomycota</taxon>
        <taxon>Pezizomycotina</taxon>
        <taxon>Dothideomycetes</taxon>
        <taxon>Pleosporomycetidae</taxon>
        <taxon>Pleosporales</taxon>
        <taxon>Pleosporineae</taxon>
        <taxon>Phaeosphaeriaceae</taxon>
        <taxon>Ampelomyces</taxon>
    </lineage>
</organism>
<dbReference type="Proteomes" id="UP000800096">
    <property type="component" value="Unassembled WGS sequence"/>
</dbReference>